<dbReference type="EMBL" id="CAJNOL010003115">
    <property type="protein sequence ID" value="CAF1547336.1"/>
    <property type="molecule type" value="Genomic_DNA"/>
</dbReference>
<dbReference type="Proteomes" id="UP000663870">
    <property type="component" value="Unassembled WGS sequence"/>
</dbReference>
<gene>
    <name evidence="2" type="ORF">JXQ802_LOCUS43371</name>
    <name evidence="1" type="ORF">PYM288_LOCUS28205</name>
</gene>
<name>A0A815B1R5_9BILA</name>
<comment type="caution">
    <text evidence="1">The sequence shown here is derived from an EMBL/GenBank/DDBJ whole genome shotgun (WGS) entry which is preliminary data.</text>
</comment>
<protein>
    <submittedName>
        <fullName evidence="1">Uncharacterized protein</fullName>
    </submittedName>
</protein>
<evidence type="ECO:0000313" key="4">
    <source>
        <dbReference type="Proteomes" id="UP000663870"/>
    </source>
</evidence>
<dbReference type="Proteomes" id="UP000663854">
    <property type="component" value="Unassembled WGS sequence"/>
</dbReference>
<keyword evidence="4" id="KW-1185">Reference proteome</keyword>
<accession>A0A815B1R5</accession>
<dbReference type="AlphaFoldDB" id="A0A815B1R5"/>
<evidence type="ECO:0000313" key="2">
    <source>
        <dbReference type="EMBL" id="CAF1547336.1"/>
    </source>
</evidence>
<proteinExistence type="predicted"/>
<sequence>MSSKLLNTTNANLISFPSISLFPHSPNYIHIYFLINAISFSQNLKITSTYSINNSQNDILIDDKSTKTHYLSNLMKEIKTSLK</sequence>
<dbReference type="EMBL" id="CAJNOH010002025">
    <property type="protein sequence ID" value="CAF1267539.1"/>
    <property type="molecule type" value="Genomic_DNA"/>
</dbReference>
<reference evidence="1" key="1">
    <citation type="submission" date="2021-02" db="EMBL/GenBank/DDBJ databases">
        <authorList>
            <person name="Nowell W R."/>
        </authorList>
    </citation>
    <scope>NUCLEOTIDE SEQUENCE</scope>
</reference>
<evidence type="ECO:0000313" key="3">
    <source>
        <dbReference type="Proteomes" id="UP000663854"/>
    </source>
</evidence>
<evidence type="ECO:0000313" key="1">
    <source>
        <dbReference type="EMBL" id="CAF1267539.1"/>
    </source>
</evidence>
<organism evidence="1 3">
    <name type="scientific">Rotaria sordida</name>
    <dbReference type="NCBI Taxonomy" id="392033"/>
    <lineage>
        <taxon>Eukaryota</taxon>
        <taxon>Metazoa</taxon>
        <taxon>Spiralia</taxon>
        <taxon>Gnathifera</taxon>
        <taxon>Rotifera</taxon>
        <taxon>Eurotatoria</taxon>
        <taxon>Bdelloidea</taxon>
        <taxon>Philodinida</taxon>
        <taxon>Philodinidae</taxon>
        <taxon>Rotaria</taxon>
    </lineage>
</organism>